<evidence type="ECO:0000256" key="2">
    <source>
        <dbReference type="ARBA" id="ARBA00022490"/>
    </source>
</evidence>
<protein>
    <recommendedName>
        <fullName evidence="9">Centrosomal protein of 135 kDa</fullName>
    </recommendedName>
</protein>
<dbReference type="GO" id="GO:0005814">
    <property type="term" value="C:centriole"/>
    <property type="evidence" value="ECO:0007669"/>
    <property type="project" value="UniProtKB-SubCell"/>
</dbReference>
<evidence type="ECO:0000256" key="5">
    <source>
        <dbReference type="SAM" id="Coils"/>
    </source>
</evidence>
<organism evidence="7 8">
    <name type="scientific">Opisthorchis viverrini</name>
    <name type="common">Southeast Asian liver fluke</name>
    <dbReference type="NCBI Taxonomy" id="6198"/>
    <lineage>
        <taxon>Eukaryota</taxon>
        <taxon>Metazoa</taxon>
        <taxon>Spiralia</taxon>
        <taxon>Lophotrochozoa</taxon>
        <taxon>Platyhelminthes</taxon>
        <taxon>Trematoda</taxon>
        <taxon>Digenea</taxon>
        <taxon>Opisthorchiida</taxon>
        <taxon>Opisthorchiata</taxon>
        <taxon>Opisthorchiidae</taxon>
        <taxon>Opisthorchis</taxon>
    </lineage>
</organism>
<keyword evidence="3" id="KW-0206">Cytoskeleton</keyword>
<feature type="coiled-coil region" evidence="5">
    <location>
        <begin position="101"/>
        <end position="131"/>
    </location>
</feature>
<evidence type="ECO:0000256" key="1">
    <source>
        <dbReference type="ARBA" id="ARBA00004114"/>
    </source>
</evidence>
<feature type="region of interest" description="Disordered" evidence="6">
    <location>
        <begin position="498"/>
        <end position="519"/>
    </location>
</feature>
<feature type="coiled-coil region" evidence="5">
    <location>
        <begin position="1007"/>
        <end position="1034"/>
    </location>
</feature>
<feature type="non-terminal residue" evidence="7">
    <location>
        <position position="1555"/>
    </location>
</feature>
<comment type="subcellular location">
    <subcellularLocation>
        <location evidence="1">Cytoplasm</location>
        <location evidence="1">Cytoskeleton</location>
        <location evidence="1">Microtubule organizing center</location>
        <location evidence="1">Centrosome</location>
        <location evidence="1">Centriole</location>
    </subcellularLocation>
</comment>
<reference evidence="7 8" key="1">
    <citation type="submission" date="2015-03" db="EMBL/GenBank/DDBJ databases">
        <title>Draft genome of the nematode, Opisthorchis viverrini.</title>
        <authorList>
            <person name="Mitreva M."/>
        </authorList>
    </citation>
    <scope>NUCLEOTIDE SEQUENCE [LARGE SCALE GENOMIC DNA]</scope>
    <source>
        <strain evidence="7">Khon Kaen</strain>
    </source>
</reference>
<sequence length="1555" mass="178192">MPKQNSSIRVSCLKFQPLISYLYTLGVKLLDTCVTQTAQDKYAQLRSRLDQLGYSQPLSVDSLALVDRLLCDLLRVTHSFQQTSAELESQLELRSDFDEYIASYKAENGRLIRQNNELHKKLLQLEQAQDKEIHVVLDLKLEFQCVKSQREDSKMYSTQCLEKVRNLEMDAKRMTEQILLLQEKDAKAVVCTPAGNKKLPFRQQRMEIDSLIPQPERCKTDPNYCCSVARYWDRMHFSYEPETLDLLDLASKRCEDLENHLARLEKELELSENNVENLQRQIELRDSELERLHSLSEVGCPLKSPSKDTTVLPTDRSLQQLQIQVASLQSRNEQLEARLVNHTHISSISSPLLSGDRIRSHVEVGTQTSTDSFKVQTNSSCQTVSVSCTCTPCLKESFKGIEDLLNKIQSGRSYLLQRLDRLEIRERDLIKELSSRVMDPRFGRSEDHHRTNMVTLNRALEKRLRGLEDDCRRWRSDSQAAMDAFRRLLESALSGQLYQTHSPPVPEPKSTLMQPGCKSRAVPRRTFKGRRALTPPCVSCPSAKPRRCFSADFPSRRGYANEVNILRLKHMVHTLSSELHFTQQERDDYLYSLERTKHMLRNSIKSSKFPPTRPRSDENWRCEPNEITQLRQERDNLRSLLDTFERQLSDIQSNIRVLTQERNNLCEQLQQTQCELSQTRDQLLRLEALNDCRQFSTQPTTPSFGEPRSSNITRSIVRHLEKDRDHLAEVLRQMTTERDSLQDRLHDITTQNLNEKAKWLQRVEDTEQELDRLRQRRESDAHSLADMSCRINLLETERRELLDRLDGLANTRSKDDRLATAERNLCTVQTRLDQVQQECEKWRDEGVKLRRILRQLDQEKDAIQATLDMRTEQCETLERELARLTRQANEHHKSSQTSELRVLRLTESVAERDAECRQLGERTALLEVELNQTKEARDGVAQELKQTKCDLDAMISEVRNLTMKLHCAAEKEVELQKRFDTSALELCKLKETCSCVEQERISILNQYRDLTVELDEKAAMIARLENRLQDAQHICSVREHELSSLRHQNEATRKDVVDYQKATRALESQCSLLTRNASESEDRVKRLQLENEEVHRELTEVRALCDRLERQAHTVQNQLTTGNLETDQLRAHLAETEREISNLRKQLNHEKEAVRNLESALSTSRDNELKARKEIQNCYAELHFTRERMENRNSRLIEADRVIDNLRNQLSLLQPPAIDDTHNRKFTESPQNEPTELNRSRTNSTRAPERTKSLNSEQLQPVVDTGMSNAAAPLQQVSPADSVLTEVAHALRSTNTFDRCNLVNNHDNVSTKDWLCSPPEHSIDTILQTNPTPCVRCVHGCLHSEQCVLIDQSEQRMLPIAPSLRSKNLCRHLCFHSSTCGFPLAQDEKSSGRYTAMSGSSNPLRSRENISPLGSDQLSETLGTNCASNQLGIDYLISSSAKTQSDEDLSSCRCSVKTEDVPGGSSHLPSQVQSMATLKGPNNACDGGPHLKIQLIPDADSPQTDFSFNDLLLLPTPTGDASRPESSNTISDQLFSPHSCILTDNALSDLVGLSD</sequence>
<feature type="coiled-coil region" evidence="5">
    <location>
        <begin position="717"/>
        <end position="894"/>
    </location>
</feature>
<feature type="coiled-coil region" evidence="5">
    <location>
        <begin position="247"/>
        <end position="345"/>
    </location>
</feature>
<name>A0A1S8X6F3_OPIVI</name>
<feature type="coiled-coil region" evidence="5">
    <location>
        <begin position="627"/>
        <end position="689"/>
    </location>
</feature>
<gene>
    <name evidence="7" type="ORF">X801_01784</name>
</gene>
<accession>A0A1S8X6F3</accession>
<dbReference type="PANTHER" id="PTHR20544:SF0">
    <property type="entry name" value="NUCLEOPROTEIN TPR_MLP1 DOMAIN-CONTAINING PROTEIN"/>
    <property type="match status" value="1"/>
</dbReference>
<keyword evidence="5" id="KW-0175">Coiled coil</keyword>
<dbReference type="PANTHER" id="PTHR20544">
    <property type="entry name" value="CENTROSOMAL PROTEIN CEP135"/>
    <property type="match status" value="1"/>
</dbReference>
<evidence type="ECO:0000256" key="4">
    <source>
        <dbReference type="ARBA" id="ARBA00038123"/>
    </source>
</evidence>
<feature type="coiled-coil region" evidence="5">
    <location>
        <begin position="1070"/>
        <end position="1160"/>
    </location>
</feature>
<evidence type="ECO:0008006" key="9">
    <source>
        <dbReference type="Google" id="ProtNLM"/>
    </source>
</evidence>
<feature type="compositionally biased region" description="Polar residues" evidence="6">
    <location>
        <begin position="1228"/>
        <end position="1246"/>
    </location>
</feature>
<evidence type="ECO:0000313" key="8">
    <source>
        <dbReference type="Proteomes" id="UP000243686"/>
    </source>
</evidence>
<evidence type="ECO:0000256" key="3">
    <source>
        <dbReference type="ARBA" id="ARBA00023212"/>
    </source>
</evidence>
<proteinExistence type="inferred from homology"/>
<dbReference type="EMBL" id="KV891814">
    <property type="protein sequence ID" value="OON22310.1"/>
    <property type="molecule type" value="Genomic_DNA"/>
</dbReference>
<dbReference type="InterPro" id="IPR051877">
    <property type="entry name" value="Centriole_BasalBody_StrucProt"/>
</dbReference>
<comment type="similarity">
    <text evidence="4">Belongs to the CEP135/TSGA10 family.</text>
</comment>
<evidence type="ECO:0000256" key="6">
    <source>
        <dbReference type="SAM" id="MobiDB-lite"/>
    </source>
</evidence>
<keyword evidence="2" id="KW-0963">Cytoplasm</keyword>
<evidence type="ECO:0000313" key="7">
    <source>
        <dbReference type="EMBL" id="OON22310.1"/>
    </source>
</evidence>
<keyword evidence="8" id="KW-1185">Reference proteome</keyword>
<feature type="region of interest" description="Disordered" evidence="6">
    <location>
        <begin position="1214"/>
        <end position="1255"/>
    </location>
</feature>
<dbReference type="Proteomes" id="UP000243686">
    <property type="component" value="Unassembled WGS sequence"/>
</dbReference>